<reference evidence="2" key="1">
    <citation type="submission" date="2023-03" db="EMBL/GenBank/DDBJ databases">
        <authorList>
            <person name="Steffen K."/>
            <person name="Cardenas P."/>
        </authorList>
    </citation>
    <scope>NUCLEOTIDE SEQUENCE</scope>
</reference>
<dbReference type="PANTHER" id="PTHR43279:SF1">
    <property type="entry name" value="CATECHOL-2,3-DIOXYGENASE"/>
    <property type="match status" value="1"/>
</dbReference>
<gene>
    <name evidence="2" type="ORF">GBAR_LOCUS8610</name>
</gene>
<dbReference type="SUPFAM" id="SSF54593">
    <property type="entry name" value="Glyoxalase/Bleomycin resistance protein/Dihydroxybiphenyl dioxygenase"/>
    <property type="match status" value="1"/>
</dbReference>
<dbReference type="EMBL" id="CASHTH010001282">
    <property type="protein sequence ID" value="CAI8013627.1"/>
    <property type="molecule type" value="Genomic_DNA"/>
</dbReference>
<keyword evidence="3" id="KW-1185">Reference proteome</keyword>
<dbReference type="AlphaFoldDB" id="A0AA35RM59"/>
<dbReference type="PANTHER" id="PTHR43279">
    <property type="entry name" value="CATECHOL-2,3-DIOXYGENASE"/>
    <property type="match status" value="1"/>
</dbReference>
<name>A0AA35RM59_GEOBA</name>
<proteinExistence type="predicted"/>
<dbReference type="Gene3D" id="3.10.180.10">
    <property type="entry name" value="2,3-Dihydroxybiphenyl 1,2-Dioxygenase, domain 1"/>
    <property type="match status" value="1"/>
</dbReference>
<dbReference type="Proteomes" id="UP001174909">
    <property type="component" value="Unassembled WGS sequence"/>
</dbReference>
<feature type="domain" description="VOC" evidence="1">
    <location>
        <begin position="10"/>
        <end position="130"/>
    </location>
</feature>
<sequence length="165" mass="18606">MGVIGLQAKRVGAHHIYVRSAERSRQWYEDLLGLHTYGMRAGRAAFMTADLGNSHEIALVEVGEDAPGPQKGQVGLNHMAWYMENLDDLKELYHRIKERDIAIESVSDHGHAVGIYIRDPDGNCIEVSYEMPREDWGHQEGEYMIGATAKGRLPGPWDEEPTRVH</sequence>
<dbReference type="InterPro" id="IPR004360">
    <property type="entry name" value="Glyas_Fos-R_dOase_dom"/>
</dbReference>
<comment type="caution">
    <text evidence="2">The sequence shown here is derived from an EMBL/GenBank/DDBJ whole genome shotgun (WGS) entry which is preliminary data.</text>
</comment>
<dbReference type="PROSITE" id="PS51819">
    <property type="entry name" value="VOC"/>
    <property type="match status" value="1"/>
</dbReference>
<evidence type="ECO:0000259" key="1">
    <source>
        <dbReference type="PROSITE" id="PS51819"/>
    </source>
</evidence>
<accession>A0AA35RM59</accession>
<dbReference type="InterPro" id="IPR029068">
    <property type="entry name" value="Glyas_Bleomycin-R_OHBP_Dase"/>
</dbReference>
<evidence type="ECO:0000313" key="2">
    <source>
        <dbReference type="EMBL" id="CAI8013627.1"/>
    </source>
</evidence>
<evidence type="ECO:0000313" key="3">
    <source>
        <dbReference type="Proteomes" id="UP001174909"/>
    </source>
</evidence>
<organism evidence="2 3">
    <name type="scientific">Geodia barretti</name>
    <name type="common">Barrett's horny sponge</name>
    <dbReference type="NCBI Taxonomy" id="519541"/>
    <lineage>
        <taxon>Eukaryota</taxon>
        <taxon>Metazoa</taxon>
        <taxon>Porifera</taxon>
        <taxon>Demospongiae</taxon>
        <taxon>Heteroscleromorpha</taxon>
        <taxon>Tetractinellida</taxon>
        <taxon>Astrophorina</taxon>
        <taxon>Geodiidae</taxon>
        <taxon>Geodia</taxon>
    </lineage>
</organism>
<dbReference type="InterPro" id="IPR037523">
    <property type="entry name" value="VOC_core"/>
</dbReference>
<protein>
    <submittedName>
        <fullName evidence="2">Catechol-2,3-dioxygenase</fullName>
    </submittedName>
</protein>
<dbReference type="Pfam" id="PF00903">
    <property type="entry name" value="Glyoxalase"/>
    <property type="match status" value="1"/>
</dbReference>